<evidence type="ECO:0000313" key="2">
    <source>
        <dbReference type="Proteomes" id="UP000274327"/>
    </source>
</evidence>
<keyword evidence="2" id="KW-1185">Reference proteome</keyword>
<dbReference type="EMBL" id="QOCI01000005">
    <property type="protein sequence ID" value="RRR18987.1"/>
    <property type="molecule type" value="Genomic_DNA"/>
</dbReference>
<dbReference type="Proteomes" id="UP000274327">
    <property type="component" value="Unassembled WGS sequence"/>
</dbReference>
<dbReference type="Gene3D" id="3.40.30.10">
    <property type="entry name" value="Glutaredoxin"/>
    <property type="match status" value="1"/>
</dbReference>
<dbReference type="AlphaFoldDB" id="A0A3R8RZ19"/>
<protein>
    <submittedName>
        <fullName evidence="1">Glutaredoxin family protein</fullName>
    </submittedName>
</protein>
<accession>A0A3R8RZ19</accession>
<dbReference type="Pfam" id="PF05768">
    <property type="entry name" value="Glrx-like"/>
    <property type="match status" value="1"/>
</dbReference>
<comment type="caution">
    <text evidence="1">The sequence shown here is derived from an EMBL/GenBank/DDBJ whole genome shotgun (WGS) entry which is preliminary data.</text>
</comment>
<reference evidence="1 2" key="1">
    <citation type="submission" date="2018-07" db="EMBL/GenBank/DDBJ databases">
        <title>Brachybacteriurn paraconglorneratum KCTC 9916.</title>
        <authorList>
            <person name="Li Y."/>
        </authorList>
    </citation>
    <scope>NUCLEOTIDE SEQUENCE [LARGE SCALE GENOMIC DNA]</scope>
    <source>
        <strain evidence="1 2">KCTC 9916</strain>
    </source>
</reference>
<name>A0A3R8RZ19_9MICO</name>
<dbReference type="InterPro" id="IPR008554">
    <property type="entry name" value="Glutaredoxin-like"/>
</dbReference>
<dbReference type="PANTHER" id="PTHR33558">
    <property type="entry name" value="GLUTAREDOXIN-LIKE PROTEIN C5ORF63 HOMOLOG"/>
    <property type="match status" value="1"/>
</dbReference>
<dbReference type="RefSeq" id="WP_126986295.1">
    <property type="nucleotide sequence ID" value="NZ_JBQQKH010000002.1"/>
</dbReference>
<dbReference type="InterPro" id="IPR036249">
    <property type="entry name" value="Thioredoxin-like_sf"/>
</dbReference>
<dbReference type="PANTHER" id="PTHR33558:SF1">
    <property type="entry name" value="GLUTAREDOXIN-LIKE PROTEIN C5ORF63 HOMOLOG"/>
    <property type="match status" value="1"/>
</dbReference>
<evidence type="ECO:0000313" key="1">
    <source>
        <dbReference type="EMBL" id="RRR18987.1"/>
    </source>
</evidence>
<dbReference type="SUPFAM" id="SSF52833">
    <property type="entry name" value="Thioredoxin-like"/>
    <property type="match status" value="1"/>
</dbReference>
<gene>
    <name evidence="1" type="ORF">DS079_07625</name>
</gene>
<organism evidence="1 2">
    <name type="scientific">Brachybacterium paraconglomeratum</name>
    <dbReference type="NCBI Taxonomy" id="173362"/>
    <lineage>
        <taxon>Bacteria</taxon>
        <taxon>Bacillati</taxon>
        <taxon>Actinomycetota</taxon>
        <taxon>Actinomycetes</taxon>
        <taxon>Micrococcales</taxon>
        <taxon>Dermabacteraceae</taxon>
        <taxon>Brachybacterium</taxon>
    </lineage>
</organism>
<dbReference type="InterPro" id="IPR052565">
    <property type="entry name" value="Glutaredoxin-like_YDR286C"/>
</dbReference>
<dbReference type="GeneID" id="78120891"/>
<sequence length="101" mass="11682">MTSQHVPSPSEPDARVLYLTREGCHLCDDALPVVRAEADRAGTAVEVRDIDTDERLREDWDHDVPVIIVDGKVHARYRVDAEQLRTALRRRPWWRRLTGRA</sequence>
<proteinExistence type="predicted"/>